<dbReference type="CDD" id="cd00082">
    <property type="entry name" value="HisKA"/>
    <property type="match status" value="1"/>
</dbReference>
<dbReference type="EMBL" id="APGJ01000001">
    <property type="protein sequence ID" value="EYD73667.1"/>
    <property type="molecule type" value="Genomic_DNA"/>
</dbReference>
<dbReference type="PATRIC" id="fig|1122180.6.peg.226"/>
<dbReference type="PRINTS" id="PR00344">
    <property type="entry name" value="BCTRLSENSOR"/>
</dbReference>
<keyword evidence="9" id="KW-0547">Nucleotide-binding</keyword>
<evidence type="ECO:0000256" key="11">
    <source>
        <dbReference type="ARBA" id="ARBA00022840"/>
    </source>
</evidence>
<dbReference type="InterPro" id="IPR003661">
    <property type="entry name" value="HisK_dim/P_dom"/>
</dbReference>
<evidence type="ECO:0000256" key="14">
    <source>
        <dbReference type="ARBA" id="ARBA00023136"/>
    </source>
</evidence>
<dbReference type="eggNOG" id="COG0642">
    <property type="taxonomic scope" value="Bacteria"/>
</dbReference>
<dbReference type="Proteomes" id="UP000025047">
    <property type="component" value="Unassembled WGS sequence"/>
</dbReference>
<keyword evidence="11" id="KW-0067">ATP-binding</keyword>
<dbReference type="InterPro" id="IPR050980">
    <property type="entry name" value="2C_sensor_his_kinase"/>
</dbReference>
<dbReference type="HOGENOM" id="CLU_000445_89_27_5"/>
<dbReference type="GO" id="GO:0005524">
    <property type="term" value="F:ATP binding"/>
    <property type="evidence" value="ECO:0007669"/>
    <property type="project" value="UniProtKB-KW"/>
</dbReference>
<dbReference type="InterPro" id="IPR004358">
    <property type="entry name" value="Sig_transdc_His_kin-like_C"/>
</dbReference>
<dbReference type="InterPro" id="IPR003660">
    <property type="entry name" value="HAMP_dom"/>
</dbReference>
<evidence type="ECO:0000256" key="9">
    <source>
        <dbReference type="ARBA" id="ARBA00022741"/>
    </source>
</evidence>
<dbReference type="PROSITE" id="PS50885">
    <property type="entry name" value="HAMP"/>
    <property type="match status" value="1"/>
</dbReference>
<evidence type="ECO:0000256" key="5">
    <source>
        <dbReference type="ARBA" id="ARBA00022519"/>
    </source>
</evidence>
<organism evidence="18 19">
    <name type="scientific">Limimaricola hongkongensis DSM 17492</name>
    <dbReference type="NCBI Taxonomy" id="1122180"/>
    <lineage>
        <taxon>Bacteria</taxon>
        <taxon>Pseudomonadati</taxon>
        <taxon>Pseudomonadota</taxon>
        <taxon>Alphaproteobacteria</taxon>
        <taxon>Rhodobacterales</taxon>
        <taxon>Paracoccaceae</taxon>
        <taxon>Limimaricola</taxon>
    </lineage>
</organism>
<dbReference type="InterPro" id="IPR036097">
    <property type="entry name" value="HisK_dim/P_sf"/>
</dbReference>
<keyword evidence="14 15" id="KW-0472">Membrane</keyword>
<evidence type="ECO:0000259" key="16">
    <source>
        <dbReference type="PROSITE" id="PS50109"/>
    </source>
</evidence>
<feature type="domain" description="HAMP" evidence="17">
    <location>
        <begin position="179"/>
        <end position="230"/>
    </location>
</feature>
<dbReference type="EC" id="2.7.13.3" evidence="3"/>
<keyword evidence="5" id="KW-0997">Cell inner membrane</keyword>
<dbReference type="GO" id="GO:0005886">
    <property type="term" value="C:plasma membrane"/>
    <property type="evidence" value="ECO:0007669"/>
    <property type="project" value="UniProtKB-SubCell"/>
</dbReference>
<keyword evidence="19" id="KW-1185">Reference proteome</keyword>
<gene>
    <name evidence="18" type="ORF">Lokhon_00220</name>
</gene>
<dbReference type="RefSeq" id="WP_017929333.1">
    <property type="nucleotide sequence ID" value="NZ_KB823001.1"/>
</dbReference>
<evidence type="ECO:0000256" key="6">
    <source>
        <dbReference type="ARBA" id="ARBA00022553"/>
    </source>
</evidence>
<dbReference type="InterPro" id="IPR005467">
    <property type="entry name" value="His_kinase_dom"/>
</dbReference>
<dbReference type="InterPro" id="IPR003594">
    <property type="entry name" value="HATPase_dom"/>
</dbReference>
<dbReference type="SMART" id="SM00387">
    <property type="entry name" value="HATPase_c"/>
    <property type="match status" value="1"/>
</dbReference>
<keyword evidence="10 18" id="KW-0418">Kinase</keyword>
<dbReference type="STRING" id="1122180.Lokhon_00220"/>
<dbReference type="Pfam" id="PF00512">
    <property type="entry name" value="HisKA"/>
    <property type="match status" value="1"/>
</dbReference>
<dbReference type="PROSITE" id="PS50109">
    <property type="entry name" value="HIS_KIN"/>
    <property type="match status" value="1"/>
</dbReference>
<evidence type="ECO:0000313" key="19">
    <source>
        <dbReference type="Proteomes" id="UP000025047"/>
    </source>
</evidence>
<comment type="caution">
    <text evidence="18">The sequence shown here is derived from an EMBL/GenBank/DDBJ whole genome shotgun (WGS) entry which is preliminary data.</text>
</comment>
<evidence type="ECO:0000256" key="7">
    <source>
        <dbReference type="ARBA" id="ARBA00022679"/>
    </source>
</evidence>
<dbReference type="GO" id="GO:0000155">
    <property type="term" value="F:phosphorelay sensor kinase activity"/>
    <property type="evidence" value="ECO:0007669"/>
    <property type="project" value="InterPro"/>
</dbReference>
<evidence type="ECO:0000256" key="13">
    <source>
        <dbReference type="ARBA" id="ARBA00023012"/>
    </source>
</evidence>
<accession>A0A017HGP9</accession>
<evidence type="ECO:0000256" key="8">
    <source>
        <dbReference type="ARBA" id="ARBA00022692"/>
    </source>
</evidence>
<keyword evidence="6" id="KW-0597">Phosphoprotein</keyword>
<reference evidence="18 19" key="1">
    <citation type="submission" date="2013-03" db="EMBL/GenBank/DDBJ databases">
        <authorList>
            <person name="Fiebig A."/>
            <person name="Goeker M."/>
            <person name="Klenk H.-P.P."/>
        </authorList>
    </citation>
    <scope>NUCLEOTIDE SEQUENCE [LARGE SCALE GENOMIC DNA]</scope>
    <source>
        <strain evidence="18 19">DSM 17492</strain>
    </source>
</reference>
<dbReference type="PANTHER" id="PTHR44936:SF5">
    <property type="entry name" value="SENSOR HISTIDINE KINASE ENVZ"/>
    <property type="match status" value="1"/>
</dbReference>
<keyword evidence="7" id="KW-0808">Transferase</keyword>
<proteinExistence type="predicted"/>
<feature type="transmembrane region" description="Helical" evidence="15">
    <location>
        <begin position="159"/>
        <end position="178"/>
    </location>
</feature>
<dbReference type="InterPro" id="IPR036890">
    <property type="entry name" value="HATPase_C_sf"/>
</dbReference>
<protein>
    <recommendedName>
        <fullName evidence="3">histidine kinase</fullName>
        <ecNumber evidence="3">2.7.13.3</ecNumber>
    </recommendedName>
</protein>
<dbReference type="SUPFAM" id="SSF55874">
    <property type="entry name" value="ATPase domain of HSP90 chaperone/DNA topoisomerase II/histidine kinase"/>
    <property type="match status" value="1"/>
</dbReference>
<dbReference type="Gene3D" id="1.10.287.130">
    <property type="match status" value="1"/>
</dbReference>
<dbReference type="AlphaFoldDB" id="A0A017HGP9"/>
<feature type="domain" description="Histidine kinase" evidence="16">
    <location>
        <begin position="238"/>
        <end position="437"/>
    </location>
</feature>
<keyword evidence="13" id="KW-0902">Two-component regulatory system</keyword>
<evidence type="ECO:0000256" key="15">
    <source>
        <dbReference type="SAM" id="Phobius"/>
    </source>
</evidence>
<dbReference type="Pfam" id="PF02518">
    <property type="entry name" value="HATPase_c"/>
    <property type="match status" value="1"/>
</dbReference>
<evidence type="ECO:0000313" key="18">
    <source>
        <dbReference type="EMBL" id="EYD73667.1"/>
    </source>
</evidence>
<evidence type="ECO:0000259" key="17">
    <source>
        <dbReference type="PROSITE" id="PS50885"/>
    </source>
</evidence>
<evidence type="ECO:0000256" key="1">
    <source>
        <dbReference type="ARBA" id="ARBA00000085"/>
    </source>
</evidence>
<dbReference type="SUPFAM" id="SSF47384">
    <property type="entry name" value="Homodimeric domain of signal transducing histidine kinase"/>
    <property type="match status" value="1"/>
</dbReference>
<dbReference type="SMART" id="SM00388">
    <property type="entry name" value="HisKA"/>
    <property type="match status" value="1"/>
</dbReference>
<dbReference type="Gene3D" id="3.30.565.10">
    <property type="entry name" value="Histidine kinase-like ATPase, C-terminal domain"/>
    <property type="match status" value="1"/>
</dbReference>
<dbReference type="PANTHER" id="PTHR44936">
    <property type="entry name" value="SENSOR PROTEIN CREC"/>
    <property type="match status" value="1"/>
</dbReference>
<comment type="catalytic activity">
    <reaction evidence="1">
        <text>ATP + protein L-histidine = ADP + protein N-phospho-L-histidine.</text>
        <dbReference type="EC" id="2.7.13.3"/>
    </reaction>
</comment>
<evidence type="ECO:0000256" key="10">
    <source>
        <dbReference type="ARBA" id="ARBA00022777"/>
    </source>
</evidence>
<evidence type="ECO:0000256" key="3">
    <source>
        <dbReference type="ARBA" id="ARBA00012438"/>
    </source>
</evidence>
<evidence type="ECO:0000256" key="4">
    <source>
        <dbReference type="ARBA" id="ARBA00022475"/>
    </source>
</evidence>
<evidence type="ECO:0000256" key="2">
    <source>
        <dbReference type="ARBA" id="ARBA00004429"/>
    </source>
</evidence>
<keyword evidence="4" id="KW-1003">Cell membrane</keyword>
<sequence>MTFDWLKRWMPRGLQGRAALILLLPVVTLQLVISISFVQRHYEGVTQQMTRSVLIDLRYVAETVDAAPDRAAAAAAAARLGGPLELETRFAPPPVAGDSVRRWDLSGRQVVATLREGLDRVQAVETLGRQVTVWIGTDHGPLSLGFGRRRVSASNPHQLIVLIVVLGALMSTVSYLFLRNQLRPITRLAAAAAAYGKGRIVPYKAGGASEVRAAGMAFVDMRNRIERQSQARRMMLSGISHDLRTPLTRLRLGLSMLPEEEAAPLVGDVDEMRRLLDAFLDFARGDAGDEVERVDPAALVARVVEDARRTGQAVKLLPVQGPSEPMPLRPTALRRALENLIGNALRYGHRCEVTLIVSRRSLRLLVEDDGPGIPEARREEAMRPFTRLDPARNQDRGTGVGLGLAIVADIAHAHGGALHLGDSGRLGGLRAELVLAR</sequence>
<keyword evidence="12 15" id="KW-1133">Transmembrane helix</keyword>
<name>A0A017HGP9_9RHOB</name>
<dbReference type="OrthoDB" id="9804645at2"/>
<comment type="subcellular location">
    <subcellularLocation>
        <location evidence="2">Cell inner membrane</location>
        <topology evidence="2">Multi-pass membrane protein</topology>
    </subcellularLocation>
</comment>
<keyword evidence="8 15" id="KW-0812">Transmembrane</keyword>
<evidence type="ECO:0000256" key="12">
    <source>
        <dbReference type="ARBA" id="ARBA00022989"/>
    </source>
</evidence>